<comment type="similarity">
    <text evidence="1 10 11">Belongs to the HAM1 NTPase family.</text>
</comment>
<feature type="binding site" evidence="10">
    <location>
        <position position="177"/>
    </location>
    <ligand>
        <name>substrate</name>
    </ligand>
</feature>
<dbReference type="OrthoDB" id="9807456at2"/>
<comment type="catalytic activity">
    <reaction evidence="8 10">
        <text>dITP + H2O = dIMP + diphosphate + H(+)</text>
        <dbReference type="Rhea" id="RHEA:28342"/>
        <dbReference type="ChEBI" id="CHEBI:15377"/>
        <dbReference type="ChEBI" id="CHEBI:15378"/>
        <dbReference type="ChEBI" id="CHEBI:33019"/>
        <dbReference type="ChEBI" id="CHEBI:61194"/>
        <dbReference type="ChEBI" id="CHEBI:61382"/>
        <dbReference type="EC" id="3.6.1.66"/>
    </reaction>
</comment>
<dbReference type="RefSeq" id="WP_012636470.1">
    <property type="nucleotide sequence ID" value="NC_011899.1"/>
</dbReference>
<dbReference type="InterPro" id="IPR020922">
    <property type="entry name" value="dITP/XTP_pyrophosphatase"/>
</dbReference>
<evidence type="ECO:0000256" key="5">
    <source>
        <dbReference type="ARBA" id="ARBA00022801"/>
    </source>
</evidence>
<dbReference type="NCBIfam" id="NF011397">
    <property type="entry name" value="PRK14822.1"/>
    <property type="match status" value="1"/>
</dbReference>
<dbReference type="GO" id="GO:0046872">
    <property type="term" value="F:metal ion binding"/>
    <property type="evidence" value="ECO:0007669"/>
    <property type="project" value="UniProtKB-KW"/>
</dbReference>
<feature type="binding site" evidence="10">
    <location>
        <begin position="9"/>
        <end position="14"/>
    </location>
    <ligand>
        <name>substrate</name>
    </ligand>
</feature>
<dbReference type="Gene3D" id="3.90.950.10">
    <property type="match status" value="1"/>
</dbReference>
<name>B8CYB8_HALOH</name>
<comment type="function">
    <text evidence="10">Pyrophosphatase that catalyzes the hydrolysis of nucleoside triphosphates to their monophosphate derivatives, with a high preference for the non-canonical purine nucleotides XTP (xanthosine triphosphate), dITP (deoxyinosine triphosphate) and ITP. Seems to function as a house-cleaning enzyme that removes non-canonical purine nucleotides from the nucleotide pool, thus preventing their incorporation into DNA/RNA and avoiding chromosomal lesions.</text>
</comment>
<dbReference type="NCBIfam" id="TIGR00042">
    <property type="entry name" value="RdgB/HAM1 family non-canonical purine NTP pyrophosphatase"/>
    <property type="match status" value="1"/>
</dbReference>
<evidence type="ECO:0000256" key="10">
    <source>
        <dbReference type="HAMAP-Rule" id="MF_01405"/>
    </source>
</evidence>
<dbReference type="GO" id="GO:0005829">
    <property type="term" value="C:cytosol"/>
    <property type="evidence" value="ECO:0007669"/>
    <property type="project" value="TreeGrafter"/>
</dbReference>
<keyword evidence="5 10" id="KW-0378">Hydrolase</keyword>
<dbReference type="HOGENOM" id="CLU_082080_0_2_9"/>
<dbReference type="SUPFAM" id="SSF52972">
    <property type="entry name" value="ITPase-like"/>
    <property type="match status" value="1"/>
</dbReference>
<dbReference type="InterPro" id="IPR002637">
    <property type="entry name" value="RdgB/HAM1"/>
</dbReference>
<dbReference type="GO" id="GO:0036220">
    <property type="term" value="F:ITP diphosphatase activity"/>
    <property type="evidence" value="ECO:0007669"/>
    <property type="project" value="UniProtKB-UniRule"/>
</dbReference>
<evidence type="ECO:0000256" key="1">
    <source>
        <dbReference type="ARBA" id="ARBA00008023"/>
    </source>
</evidence>
<dbReference type="PANTHER" id="PTHR11067">
    <property type="entry name" value="INOSINE TRIPHOSPHATE PYROPHOSPHATASE/HAM1 PROTEIN"/>
    <property type="match status" value="1"/>
</dbReference>
<sequence length="202" mass="22428">MPLKLLVASGNQGKIREIKKYLNDLDIEIVGLDDFSLPPVEEDGETFYENALKKARTRARETGLLTLADDSGLEVDYLQGKPGVYSARYAGAGASDEDNNKKLLEELKGVPAGQRGARFKCVMVLYDPELGEDISVTGSCEGIIMEKPRGDNGFGYDPLFYVPEYGKTMAELTLETKNKISHRARALSKIKKVIKDRYTENE</sequence>
<dbReference type="GO" id="GO:0035870">
    <property type="term" value="F:dITP diphosphatase activity"/>
    <property type="evidence" value="ECO:0007669"/>
    <property type="project" value="UniProtKB-UniRule"/>
</dbReference>
<comment type="catalytic activity">
    <reaction evidence="10">
        <text>ITP + H2O = IMP + diphosphate + H(+)</text>
        <dbReference type="Rhea" id="RHEA:29399"/>
        <dbReference type="ChEBI" id="CHEBI:15377"/>
        <dbReference type="ChEBI" id="CHEBI:15378"/>
        <dbReference type="ChEBI" id="CHEBI:33019"/>
        <dbReference type="ChEBI" id="CHEBI:58053"/>
        <dbReference type="ChEBI" id="CHEBI:61402"/>
        <dbReference type="EC" id="3.6.1.66"/>
    </reaction>
</comment>
<feature type="active site" description="Proton acceptor" evidence="10">
    <location>
        <position position="70"/>
    </location>
</feature>
<dbReference type="KEGG" id="hor:Hore_15380"/>
<keyword evidence="3 10" id="KW-0479">Metal-binding</keyword>
<dbReference type="PANTHER" id="PTHR11067:SF9">
    <property type="entry name" value="INOSINE TRIPHOSPHATE PYROPHOSPHATASE"/>
    <property type="match status" value="1"/>
</dbReference>
<dbReference type="HAMAP" id="MF_01405">
    <property type="entry name" value="Non_canon_purine_NTPase"/>
    <property type="match status" value="1"/>
</dbReference>
<evidence type="ECO:0000313" key="12">
    <source>
        <dbReference type="EMBL" id="ACL70287.1"/>
    </source>
</evidence>
<dbReference type="InterPro" id="IPR029001">
    <property type="entry name" value="ITPase-like_fam"/>
</dbReference>
<keyword evidence="7 10" id="KW-0546">Nucleotide metabolism</keyword>
<evidence type="ECO:0000256" key="2">
    <source>
        <dbReference type="ARBA" id="ARBA00011738"/>
    </source>
</evidence>
<evidence type="ECO:0000256" key="3">
    <source>
        <dbReference type="ARBA" id="ARBA00022723"/>
    </source>
</evidence>
<evidence type="ECO:0000256" key="4">
    <source>
        <dbReference type="ARBA" id="ARBA00022741"/>
    </source>
</evidence>
<dbReference type="GO" id="GO:0017111">
    <property type="term" value="F:ribonucleoside triphosphate phosphatase activity"/>
    <property type="evidence" value="ECO:0007669"/>
    <property type="project" value="InterPro"/>
</dbReference>
<dbReference type="Proteomes" id="UP000000719">
    <property type="component" value="Chromosome"/>
</dbReference>
<dbReference type="FunFam" id="3.90.950.10:FF:000001">
    <property type="entry name" value="dITP/XTP pyrophosphatase"/>
    <property type="match status" value="1"/>
</dbReference>
<proteinExistence type="inferred from homology"/>
<accession>B8CYB8</accession>
<keyword evidence="6 10" id="KW-0460">Magnesium</keyword>
<dbReference type="GO" id="GO:0036222">
    <property type="term" value="F:XTP diphosphatase activity"/>
    <property type="evidence" value="ECO:0007669"/>
    <property type="project" value="UniProtKB-UniRule"/>
</dbReference>
<keyword evidence="4 10" id="KW-0547">Nucleotide-binding</keyword>
<feature type="binding site" evidence="10">
    <location>
        <begin position="154"/>
        <end position="157"/>
    </location>
    <ligand>
        <name>substrate</name>
    </ligand>
</feature>
<reference evidence="12 13" key="1">
    <citation type="journal article" date="2009" name="PLoS ONE">
        <title>Genome analysis of the anaerobic thermohalophilic bacterium Halothermothrix orenii.</title>
        <authorList>
            <person name="Mavromatis K."/>
            <person name="Ivanova N."/>
            <person name="Anderson I."/>
            <person name="Lykidis A."/>
            <person name="Hooper S.D."/>
            <person name="Sun H."/>
            <person name="Kunin V."/>
            <person name="Lapidus A."/>
            <person name="Hugenholtz P."/>
            <person name="Patel B."/>
            <person name="Kyrpides N.C."/>
        </authorList>
    </citation>
    <scope>NUCLEOTIDE SEQUENCE [LARGE SCALE GENOMIC DNA]</scope>
    <source>
        <strain evidence="13">H 168 / OCM 544 / DSM 9562</strain>
    </source>
</reference>
<evidence type="ECO:0000256" key="6">
    <source>
        <dbReference type="ARBA" id="ARBA00022842"/>
    </source>
</evidence>
<feature type="binding site" evidence="10">
    <location>
        <begin position="182"/>
        <end position="183"/>
    </location>
    <ligand>
        <name>substrate</name>
    </ligand>
</feature>
<evidence type="ECO:0000256" key="8">
    <source>
        <dbReference type="ARBA" id="ARBA00051875"/>
    </source>
</evidence>
<dbReference type="GO" id="GO:0009117">
    <property type="term" value="P:nucleotide metabolic process"/>
    <property type="evidence" value="ECO:0007669"/>
    <property type="project" value="UniProtKB-KW"/>
</dbReference>
<dbReference type="STRING" id="373903.Hore_15380"/>
<comment type="cofactor">
    <cofactor evidence="10">
        <name>Mg(2+)</name>
        <dbReference type="ChEBI" id="CHEBI:18420"/>
    </cofactor>
    <text evidence="10">Binds 1 Mg(2+) ion per subunit.</text>
</comment>
<dbReference type="AlphaFoldDB" id="B8CYB8"/>
<feature type="binding site" evidence="10">
    <location>
        <position position="71"/>
    </location>
    <ligand>
        <name>substrate</name>
    </ligand>
</feature>
<comment type="subunit">
    <text evidence="2 10">Homodimer.</text>
</comment>
<evidence type="ECO:0000256" key="9">
    <source>
        <dbReference type="ARBA" id="ARBA00052017"/>
    </source>
</evidence>
<evidence type="ECO:0000256" key="7">
    <source>
        <dbReference type="ARBA" id="ARBA00023080"/>
    </source>
</evidence>
<dbReference type="GO" id="GO:0000166">
    <property type="term" value="F:nucleotide binding"/>
    <property type="evidence" value="ECO:0007669"/>
    <property type="project" value="UniProtKB-KW"/>
</dbReference>
<dbReference type="Pfam" id="PF01725">
    <property type="entry name" value="Ham1p_like"/>
    <property type="match status" value="1"/>
</dbReference>
<protein>
    <recommendedName>
        <fullName evidence="10">dITP/XTP pyrophosphatase</fullName>
        <ecNumber evidence="10">3.6.1.66</ecNumber>
    </recommendedName>
    <alternativeName>
        <fullName evidence="10">Non-canonical purine NTP pyrophosphatase</fullName>
    </alternativeName>
    <alternativeName>
        <fullName evidence="10">Non-standard purine NTP pyrophosphatase</fullName>
    </alternativeName>
    <alternativeName>
        <fullName evidence="10">Nucleoside-triphosphate diphosphatase</fullName>
    </alternativeName>
    <alternativeName>
        <fullName evidence="10">Nucleoside-triphosphate pyrophosphatase</fullName>
        <shortName evidence="10">NTPase</shortName>
    </alternativeName>
</protein>
<evidence type="ECO:0000313" key="13">
    <source>
        <dbReference type="Proteomes" id="UP000000719"/>
    </source>
</evidence>
<organism evidence="12 13">
    <name type="scientific">Halothermothrix orenii (strain H 168 / OCM 544 / DSM 9562)</name>
    <dbReference type="NCBI Taxonomy" id="373903"/>
    <lineage>
        <taxon>Bacteria</taxon>
        <taxon>Bacillati</taxon>
        <taxon>Bacillota</taxon>
        <taxon>Clostridia</taxon>
        <taxon>Halanaerobiales</taxon>
        <taxon>Halothermotrichaceae</taxon>
        <taxon>Halothermothrix</taxon>
    </lineage>
</organism>
<dbReference type="CDD" id="cd00515">
    <property type="entry name" value="HAM1"/>
    <property type="match status" value="1"/>
</dbReference>
<feature type="binding site" evidence="10">
    <location>
        <position position="70"/>
    </location>
    <ligand>
        <name>Mg(2+)</name>
        <dbReference type="ChEBI" id="CHEBI:18420"/>
    </ligand>
</feature>
<gene>
    <name evidence="12" type="ordered locus">Hore_15380</name>
</gene>
<feature type="binding site" evidence="10">
    <location>
        <position position="41"/>
    </location>
    <ligand>
        <name>Mg(2+)</name>
        <dbReference type="ChEBI" id="CHEBI:18420"/>
    </ligand>
</feature>
<dbReference type="EMBL" id="CP001098">
    <property type="protein sequence ID" value="ACL70287.1"/>
    <property type="molecule type" value="Genomic_DNA"/>
</dbReference>
<dbReference type="GO" id="GO:0009146">
    <property type="term" value="P:purine nucleoside triphosphate catabolic process"/>
    <property type="evidence" value="ECO:0007669"/>
    <property type="project" value="UniProtKB-UniRule"/>
</dbReference>
<dbReference type="EC" id="3.6.1.66" evidence="10"/>
<dbReference type="eggNOG" id="COG0127">
    <property type="taxonomic scope" value="Bacteria"/>
</dbReference>
<keyword evidence="13" id="KW-1185">Reference proteome</keyword>
<comment type="catalytic activity">
    <reaction evidence="9 10">
        <text>XTP + H2O = XMP + diphosphate + H(+)</text>
        <dbReference type="Rhea" id="RHEA:28610"/>
        <dbReference type="ChEBI" id="CHEBI:15377"/>
        <dbReference type="ChEBI" id="CHEBI:15378"/>
        <dbReference type="ChEBI" id="CHEBI:33019"/>
        <dbReference type="ChEBI" id="CHEBI:57464"/>
        <dbReference type="ChEBI" id="CHEBI:61314"/>
        <dbReference type="EC" id="3.6.1.66"/>
    </reaction>
</comment>
<evidence type="ECO:0000256" key="11">
    <source>
        <dbReference type="RuleBase" id="RU003781"/>
    </source>
</evidence>